<reference evidence="2 3" key="1">
    <citation type="submission" date="2024-06" db="EMBL/GenBank/DDBJ databases">
        <authorList>
            <person name="Pan Q."/>
            <person name="Wen M."/>
            <person name="Jouanno E."/>
            <person name="Zahm M."/>
            <person name="Klopp C."/>
            <person name="Cabau C."/>
            <person name="Louis A."/>
            <person name="Berthelot C."/>
            <person name="Parey E."/>
            <person name="Roest Crollius H."/>
            <person name="Montfort J."/>
            <person name="Robinson-Rechavi M."/>
            <person name="Bouchez O."/>
            <person name="Lampietro C."/>
            <person name="Lopez Roques C."/>
            <person name="Donnadieu C."/>
            <person name="Postlethwait J."/>
            <person name="Bobe J."/>
            <person name="Verreycken H."/>
            <person name="Guiguen Y."/>
        </authorList>
    </citation>
    <scope>NUCLEOTIDE SEQUENCE [LARGE SCALE GENOMIC DNA]</scope>
    <source>
        <strain evidence="2">Up_M1</strain>
        <tissue evidence="2">Testis</tissue>
    </source>
</reference>
<dbReference type="AlphaFoldDB" id="A0ABD0XB84"/>
<keyword evidence="1" id="KW-1133">Transmembrane helix</keyword>
<gene>
    <name evidence="2" type="ORF">UPYG_G00069470</name>
</gene>
<evidence type="ECO:0000256" key="1">
    <source>
        <dbReference type="SAM" id="Phobius"/>
    </source>
</evidence>
<evidence type="ECO:0000313" key="2">
    <source>
        <dbReference type="EMBL" id="KAL1006224.1"/>
    </source>
</evidence>
<comment type="caution">
    <text evidence="2">The sequence shown here is derived from an EMBL/GenBank/DDBJ whole genome shotgun (WGS) entry which is preliminary data.</text>
</comment>
<feature type="transmembrane region" description="Helical" evidence="1">
    <location>
        <begin position="127"/>
        <end position="144"/>
    </location>
</feature>
<keyword evidence="1" id="KW-0472">Membrane</keyword>
<evidence type="ECO:0000313" key="3">
    <source>
        <dbReference type="Proteomes" id="UP001557470"/>
    </source>
</evidence>
<dbReference type="Proteomes" id="UP001557470">
    <property type="component" value="Unassembled WGS sequence"/>
</dbReference>
<sequence>MHCCWKQENTTVLGKVAESLDFGGMKLIMKKVAVKRICQNLHGNRVSDPGGQRCGFVQLLFLHSLFLSASLSHSPSLSIMPVFSAIFLSPSFYFMVSSVFFSNSILLLHSVIPPFSFKLFCGERSGCLSLIFYCVVSWYTFLQIRCFEM</sequence>
<name>A0ABD0XB84_UMBPY</name>
<protein>
    <submittedName>
        <fullName evidence="2">Uncharacterized protein</fullName>
    </submittedName>
</protein>
<accession>A0ABD0XB84</accession>
<dbReference type="EMBL" id="JAGEUA010000002">
    <property type="protein sequence ID" value="KAL1006224.1"/>
    <property type="molecule type" value="Genomic_DNA"/>
</dbReference>
<keyword evidence="1" id="KW-0812">Transmembrane</keyword>
<feature type="transmembrane region" description="Helical" evidence="1">
    <location>
        <begin position="92"/>
        <end position="115"/>
    </location>
</feature>
<proteinExistence type="predicted"/>
<keyword evidence="3" id="KW-1185">Reference proteome</keyword>
<organism evidence="2 3">
    <name type="scientific">Umbra pygmaea</name>
    <name type="common">Eastern mudminnow</name>
    <dbReference type="NCBI Taxonomy" id="75934"/>
    <lineage>
        <taxon>Eukaryota</taxon>
        <taxon>Metazoa</taxon>
        <taxon>Chordata</taxon>
        <taxon>Craniata</taxon>
        <taxon>Vertebrata</taxon>
        <taxon>Euteleostomi</taxon>
        <taxon>Actinopterygii</taxon>
        <taxon>Neopterygii</taxon>
        <taxon>Teleostei</taxon>
        <taxon>Protacanthopterygii</taxon>
        <taxon>Esociformes</taxon>
        <taxon>Umbridae</taxon>
        <taxon>Umbra</taxon>
    </lineage>
</organism>
<feature type="transmembrane region" description="Helical" evidence="1">
    <location>
        <begin position="54"/>
        <end position="72"/>
    </location>
</feature>